<name>A0ABQ2CWU8_9DEIO</name>
<gene>
    <name evidence="1" type="ORF">GCM10008938_04750</name>
</gene>
<comment type="caution">
    <text evidence="1">The sequence shown here is derived from an EMBL/GenBank/DDBJ whole genome shotgun (WGS) entry which is preliminary data.</text>
</comment>
<organism evidence="1 2">
    <name type="scientific">Deinococcus roseus</name>
    <dbReference type="NCBI Taxonomy" id="392414"/>
    <lineage>
        <taxon>Bacteria</taxon>
        <taxon>Thermotogati</taxon>
        <taxon>Deinococcota</taxon>
        <taxon>Deinococci</taxon>
        <taxon>Deinococcales</taxon>
        <taxon>Deinococcaceae</taxon>
        <taxon>Deinococcus</taxon>
    </lineage>
</organism>
<dbReference type="EMBL" id="BMOD01000001">
    <property type="protein sequence ID" value="GGJ21615.1"/>
    <property type="molecule type" value="Genomic_DNA"/>
</dbReference>
<dbReference type="Proteomes" id="UP000632222">
    <property type="component" value="Unassembled WGS sequence"/>
</dbReference>
<reference evidence="2" key="1">
    <citation type="journal article" date="2019" name="Int. J. Syst. Evol. Microbiol.">
        <title>The Global Catalogue of Microorganisms (GCM) 10K type strain sequencing project: providing services to taxonomists for standard genome sequencing and annotation.</title>
        <authorList>
            <consortium name="The Broad Institute Genomics Platform"/>
            <consortium name="The Broad Institute Genome Sequencing Center for Infectious Disease"/>
            <person name="Wu L."/>
            <person name="Ma J."/>
        </authorList>
    </citation>
    <scope>NUCLEOTIDE SEQUENCE [LARGE SCALE GENOMIC DNA]</scope>
    <source>
        <strain evidence="2">JCM 14370</strain>
    </source>
</reference>
<dbReference type="RefSeq" id="WP_188999232.1">
    <property type="nucleotide sequence ID" value="NZ_BMOD01000001.1"/>
</dbReference>
<evidence type="ECO:0000313" key="1">
    <source>
        <dbReference type="EMBL" id="GGJ21615.1"/>
    </source>
</evidence>
<sequence length="86" mass="9683">MPLTDLQNLIEHDLRGAEEALQTAETHPDLHSRVCFLERARLQLTAVAAECQRQDFHMFDLTIASLQNRMAALTPERTPPLQAAGF</sequence>
<keyword evidence="2" id="KW-1185">Reference proteome</keyword>
<accession>A0ABQ2CWU8</accession>
<evidence type="ECO:0000313" key="2">
    <source>
        <dbReference type="Proteomes" id="UP000632222"/>
    </source>
</evidence>
<protein>
    <submittedName>
        <fullName evidence="1">Uncharacterized protein</fullName>
    </submittedName>
</protein>
<proteinExistence type="predicted"/>